<dbReference type="SUPFAM" id="SSF53300">
    <property type="entry name" value="vWA-like"/>
    <property type="match status" value="1"/>
</dbReference>
<dbReference type="RefSeq" id="WP_039676879.1">
    <property type="nucleotide sequence ID" value="NZ_LR134339.1"/>
</dbReference>
<protein>
    <submittedName>
        <fullName evidence="5">Putative secreted protein</fullName>
    </submittedName>
    <submittedName>
        <fullName evidence="4">VWA domain-containing protein</fullName>
    </submittedName>
</protein>
<dbReference type="AlphaFoldDB" id="A0A2X4R8Y8"/>
<evidence type="ECO:0000313" key="6">
    <source>
        <dbReference type="Proteomes" id="UP000249264"/>
    </source>
</evidence>
<keyword evidence="2" id="KW-0812">Transmembrane</keyword>
<dbReference type="Gene3D" id="3.40.50.410">
    <property type="entry name" value="von Willebrand factor, type A domain"/>
    <property type="match status" value="1"/>
</dbReference>
<accession>A0A2X4R8Y8</accession>
<evidence type="ECO:0000313" key="5">
    <source>
        <dbReference type="EMBL" id="SQH99777.1"/>
    </source>
</evidence>
<dbReference type="InterPro" id="IPR036465">
    <property type="entry name" value="vWFA_dom_sf"/>
</dbReference>
<feature type="compositionally biased region" description="Low complexity" evidence="1">
    <location>
        <begin position="47"/>
        <end position="58"/>
    </location>
</feature>
<keyword evidence="2" id="KW-1133">Transmembrane helix</keyword>
<dbReference type="Pfam" id="PF13519">
    <property type="entry name" value="VWA_2"/>
    <property type="match status" value="1"/>
</dbReference>
<dbReference type="Proteomes" id="UP000594905">
    <property type="component" value="Chromosome"/>
</dbReference>
<dbReference type="STRING" id="38301.NX84_11935"/>
<dbReference type="OrthoDB" id="4318225at2"/>
<sequence>MKAFSPPLSSPQSLLRGVFAILALLLVTFLSVVAVPAFAQNPTGVTPSSEQSSEAAPADNSGARPNEGAADSQSGATMLVLDSSGSMSVQDAGGQTRLEAAKDATKNFVSELGSTIPLGLVTYGGTVDEAPENQEEGCRDIHVVSGPKKDVGDSFTGPIDALQAKGYTPIGDSLKKAAEELGGQHGTIVLVSDGIDTCAPPPVCEVAKELHEQGVDLVINTIGFNVDEEARKELSCIADAAGGEYLDAADADSLAAMIKKAAGRAADIYQSDVEQIEGSEDISQPTDLPRWESGEDFIFRAELDAPPNGGEDSRTDFHAESWAVPVKPGERYVATMYKTLEGAVGSPDSLKMKTFFGDGTEPPTGTHGGDEGSDECTADWDGASTGNISDALPSASAYTYEIGSENCQGDLVLTAMRAGKYKVDEPIDVEIVLHRVDPVSNKDDLVSGLSSELDGELHANAIGAEQMAPGNWFNNAAELRSDQTIETDIVQGEAHVYKVPIKEGQQLAAAIKAGEISDEQALQYSGLDVSILNPIREIAGKRENLIWPNEGDEGSASASRPTAFSNRFSSNAANSYGNANWLEGDYYIVVTLDKGSESGESEENPSDKRATMKYYLTSKVLGEPIQGPKYEPVSDKTEEPEPSDGNKTEAKDQARGADNKSGKTLSGLLYALGAAGVILLIALIVLVVFLLRGRGR</sequence>
<dbReference type="EMBL" id="CP065689">
    <property type="protein sequence ID" value="QPS59060.1"/>
    <property type="molecule type" value="Genomic_DNA"/>
</dbReference>
<organism evidence="5 6">
    <name type="scientific">Corynebacterium minutissimum</name>
    <dbReference type="NCBI Taxonomy" id="38301"/>
    <lineage>
        <taxon>Bacteria</taxon>
        <taxon>Bacillati</taxon>
        <taxon>Actinomycetota</taxon>
        <taxon>Actinomycetes</taxon>
        <taxon>Mycobacteriales</taxon>
        <taxon>Corynebacteriaceae</taxon>
        <taxon>Corynebacterium</taxon>
    </lineage>
</organism>
<evidence type="ECO:0000256" key="2">
    <source>
        <dbReference type="SAM" id="Phobius"/>
    </source>
</evidence>
<reference evidence="4 7" key="2">
    <citation type="submission" date="2020-12" db="EMBL/GenBank/DDBJ databases">
        <title>FDA dAtabase for Regulatory Grade micrObial Sequences (FDA-ARGOS): Supporting development and validation of Infectious Disease Dx tests.</title>
        <authorList>
            <person name="Sproer C."/>
            <person name="Gronow S."/>
            <person name="Severitt S."/>
            <person name="Schroder I."/>
            <person name="Tallon L."/>
            <person name="Sadzewicz L."/>
            <person name="Zhao X."/>
            <person name="Boylan J."/>
            <person name="Ott S."/>
            <person name="Bowen H."/>
            <person name="Vavikolanu K."/>
            <person name="Mehta A."/>
            <person name="Aluvathingal J."/>
            <person name="Nadendla S."/>
            <person name="Lowell S."/>
            <person name="Myers T."/>
            <person name="Yan Y."/>
            <person name="Sichtig H."/>
        </authorList>
    </citation>
    <scope>NUCLEOTIDE SEQUENCE [LARGE SCALE GENOMIC DNA]</scope>
    <source>
        <strain evidence="4 7">FDAARGOS_894</strain>
    </source>
</reference>
<dbReference type="PROSITE" id="PS50234">
    <property type="entry name" value="VWFA"/>
    <property type="match status" value="1"/>
</dbReference>
<evidence type="ECO:0000256" key="1">
    <source>
        <dbReference type="SAM" id="MobiDB-lite"/>
    </source>
</evidence>
<dbReference type="GeneID" id="70782986"/>
<dbReference type="KEGG" id="cmin:NCTC10288_01074"/>
<evidence type="ECO:0000259" key="3">
    <source>
        <dbReference type="PROSITE" id="PS50234"/>
    </source>
</evidence>
<keyword evidence="7" id="KW-1185">Reference proteome</keyword>
<reference evidence="5 6" key="1">
    <citation type="submission" date="2018-06" db="EMBL/GenBank/DDBJ databases">
        <authorList>
            <consortium name="Pathogen Informatics"/>
            <person name="Doyle S."/>
        </authorList>
    </citation>
    <scope>NUCLEOTIDE SEQUENCE [LARGE SCALE GENOMIC DNA]</scope>
    <source>
        <strain evidence="5 6">NCTC10288</strain>
    </source>
</reference>
<dbReference type="SMART" id="SM00327">
    <property type="entry name" value="VWA"/>
    <property type="match status" value="1"/>
</dbReference>
<dbReference type="EMBL" id="LS483460">
    <property type="protein sequence ID" value="SQH99777.1"/>
    <property type="molecule type" value="Genomic_DNA"/>
</dbReference>
<evidence type="ECO:0000313" key="4">
    <source>
        <dbReference type="EMBL" id="QPS59060.1"/>
    </source>
</evidence>
<dbReference type="InterPro" id="IPR002035">
    <property type="entry name" value="VWF_A"/>
</dbReference>
<gene>
    <name evidence="4" type="ORF">I6G51_09085</name>
    <name evidence="5" type="ORF">NCTC10288_01074</name>
</gene>
<dbReference type="Proteomes" id="UP000249264">
    <property type="component" value="Chromosome 1"/>
</dbReference>
<feature type="transmembrane region" description="Helical" evidence="2">
    <location>
        <begin position="668"/>
        <end position="691"/>
    </location>
</feature>
<feature type="region of interest" description="Disordered" evidence="1">
    <location>
        <begin position="42"/>
        <end position="73"/>
    </location>
</feature>
<feature type="region of interest" description="Disordered" evidence="1">
    <location>
        <begin position="624"/>
        <end position="660"/>
    </location>
</feature>
<name>A0A2X4R8Y8_9CORY</name>
<evidence type="ECO:0000313" key="7">
    <source>
        <dbReference type="Proteomes" id="UP000594905"/>
    </source>
</evidence>
<keyword evidence="2" id="KW-0472">Membrane</keyword>
<feature type="domain" description="VWFA" evidence="3">
    <location>
        <begin position="76"/>
        <end position="261"/>
    </location>
</feature>
<feature type="compositionally biased region" description="Basic and acidic residues" evidence="1">
    <location>
        <begin position="632"/>
        <end position="660"/>
    </location>
</feature>
<proteinExistence type="predicted"/>